<accession>A0ABS0YQY0</accession>
<dbReference type="SUPFAM" id="SSF54814">
    <property type="entry name" value="Prokaryotic type KH domain (KH-domain type II)"/>
    <property type="match status" value="1"/>
</dbReference>
<keyword evidence="6" id="KW-0963">Cytoplasm</keyword>
<dbReference type="InterPro" id="IPR006073">
    <property type="entry name" value="GTP-bd"/>
</dbReference>
<comment type="subunit">
    <text evidence="6">Monomer.</text>
</comment>
<dbReference type="PRINTS" id="PR00326">
    <property type="entry name" value="GTP1OBG"/>
</dbReference>
<feature type="domain" description="KH type-2" evidence="9">
    <location>
        <begin position="205"/>
        <end position="282"/>
    </location>
</feature>
<evidence type="ECO:0000256" key="3">
    <source>
        <dbReference type="ARBA" id="ARBA00022741"/>
    </source>
</evidence>
<keyword evidence="12" id="KW-1185">Reference proteome</keyword>
<keyword evidence="6" id="KW-0699">rRNA-binding</keyword>
<evidence type="ECO:0000259" key="9">
    <source>
        <dbReference type="PROSITE" id="PS50823"/>
    </source>
</evidence>
<dbReference type="PROSITE" id="PS51713">
    <property type="entry name" value="G_ERA"/>
    <property type="match status" value="1"/>
</dbReference>
<feature type="region of interest" description="G3" evidence="7">
    <location>
        <begin position="62"/>
        <end position="65"/>
    </location>
</feature>
<dbReference type="CDD" id="cd22534">
    <property type="entry name" value="KH-II_Era"/>
    <property type="match status" value="1"/>
</dbReference>
<comment type="subcellular location">
    <subcellularLocation>
        <location evidence="6">Cytoplasm</location>
    </subcellularLocation>
    <subcellularLocation>
        <location evidence="6">Cell membrane</location>
        <topology evidence="6">Peripheral membrane protein</topology>
    </subcellularLocation>
</comment>
<dbReference type="InterPro" id="IPR009019">
    <property type="entry name" value="KH_sf_prok-type"/>
</dbReference>
<evidence type="ECO:0000256" key="7">
    <source>
        <dbReference type="PROSITE-ProRule" id="PRU01050"/>
    </source>
</evidence>
<name>A0ABS0YQY0_9BACT</name>
<dbReference type="PROSITE" id="PS50823">
    <property type="entry name" value="KH_TYPE_2"/>
    <property type="match status" value="1"/>
</dbReference>
<keyword evidence="6" id="KW-0690">Ribosome biogenesis</keyword>
<evidence type="ECO:0000313" key="11">
    <source>
        <dbReference type="EMBL" id="MBJ6800352.1"/>
    </source>
</evidence>
<gene>
    <name evidence="6 11" type="primary">era</name>
    <name evidence="11" type="ORF">JFN90_09420</name>
</gene>
<feature type="region of interest" description="G5" evidence="7">
    <location>
        <begin position="153"/>
        <end position="155"/>
    </location>
</feature>
<organism evidence="11 12">
    <name type="scientific">Geomonas propionica</name>
    <dbReference type="NCBI Taxonomy" id="2798582"/>
    <lineage>
        <taxon>Bacteria</taxon>
        <taxon>Pseudomonadati</taxon>
        <taxon>Thermodesulfobacteriota</taxon>
        <taxon>Desulfuromonadia</taxon>
        <taxon>Geobacterales</taxon>
        <taxon>Geobacteraceae</taxon>
        <taxon>Geomonas</taxon>
    </lineage>
</organism>
<dbReference type="InterPro" id="IPR004044">
    <property type="entry name" value="KH_dom_type_2"/>
</dbReference>
<dbReference type="NCBIfam" id="TIGR00436">
    <property type="entry name" value="era"/>
    <property type="match status" value="1"/>
</dbReference>
<evidence type="ECO:0000256" key="4">
    <source>
        <dbReference type="ARBA" id="ARBA00022884"/>
    </source>
</evidence>
<protein>
    <recommendedName>
        <fullName evidence="2 6">GTPase Era</fullName>
    </recommendedName>
</protein>
<evidence type="ECO:0000313" key="12">
    <source>
        <dbReference type="Proteomes" id="UP000641025"/>
    </source>
</evidence>
<dbReference type="PANTHER" id="PTHR42698">
    <property type="entry name" value="GTPASE ERA"/>
    <property type="match status" value="1"/>
</dbReference>
<feature type="binding site" evidence="6">
    <location>
        <begin position="62"/>
        <end position="66"/>
    </location>
    <ligand>
        <name>GTP</name>
        <dbReference type="ChEBI" id="CHEBI:37565"/>
    </ligand>
</feature>
<dbReference type="Gene3D" id="3.40.50.300">
    <property type="entry name" value="P-loop containing nucleotide triphosphate hydrolases"/>
    <property type="match status" value="1"/>
</dbReference>
<comment type="function">
    <text evidence="6">An essential GTPase that binds both GDP and GTP, with rapid nucleotide exchange. Plays a role in 16S rRNA processing and 30S ribosomal subunit biogenesis and possibly also in cell cycle regulation and energy metabolism.</text>
</comment>
<proteinExistence type="inferred from homology"/>
<dbReference type="HAMAP" id="MF_00367">
    <property type="entry name" value="GTPase_Era"/>
    <property type="match status" value="1"/>
</dbReference>
<dbReference type="InterPro" id="IPR027417">
    <property type="entry name" value="P-loop_NTPase"/>
</dbReference>
<dbReference type="Gene3D" id="3.30.300.20">
    <property type="match status" value="1"/>
</dbReference>
<keyword evidence="4 6" id="KW-0694">RNA-binding</keyword>
<evidence type="ECO:0000256" key="5">
    <source>
        <dbReference type="ARBA" id="ARBA00023134"/>
    </source>
</evidence>
<comment type="caution">
    <text evidence="11">The sequence shown here is derived from an EMBL/GenBank/DDBJ whole genome shotgun (WGS) entry which is preliminary data.</text>
</comment>
<dbReference type="RefSeq" id="WP_199394864.1">
    <property type="nucleotide sequence ID" value="NZ_JAEMHK010000006.1"/>
</dbReference>
<dbReference type="SUPFAM" id="SSF52540">
    <property type="entry name" value="P-loop containing nucleoside triphosphate hydrolases"/>
    <property type="match status" value="1"/>
</dbReference>
<feature type="binding site" evidence="6">
    <location>
        <begin position="15"/>
        <end position="22"/>
    </location>
    <ligand>
        <name>GTP</name>
        <dbReference type="ChEBI" id="CHEBI:37565"/>
    </ligand>
</feature>
<dbReference type="InterPro" id="IPR005662">
    <property type="entry name" value="GTPase_Era-like"/>
</dbReference>
<dbReference type="Pfam" id="PF07650">
    <property type="entry name" value="KH_2"/>
    <property type="match status" value="1"/>
</dbReference>
<dbReference type="InterPro" id="IPR015946">
    <property type="entry name" value="KH_dom-like_a/b"/>
</dbReference>
<keyword evidence="6" id="KW-1003">Cell membrane</keyword>
<keyword evidence="3 6" id="KW-0547">Nucleotide-binding</keyword>
<comment type="similarity">
    <text evidence="1 6 7 8">Belongs to the TRAFAC class TrmE-Era-EngA-EngB-Septin-like GTPase superfamily. Era GTPase family.</text>
</comment>
<feature type="region of interest" description="G4" evidence="7">
    <location>
        <begin position="124"/>
        <end position="127"/>
    </location>
</feature>
<evidence type="ECO:0000256" key="6">
    <source>
        <dbReference type="HAMAP-Rule" id="MF_00367"/>
    </source>
</evidence>
<evidence type="ECO:0000259" key="10">
    <source>
        <dbReference type="PROSITE" id="PS51713"/>
    </source>
</evidence>
<feature type="domain" description="Era-type G" evidence="10">
    <location>
        <begin position="7"/>
        <end position="174"/>
    </location>
</feature>
<keyword evidence="5 6" id="KW-0342">GTP-binding</keyword>
<dbReference type="Pfam" id="PF01926">
    <property type="entry name" value="MMR_HSR1"/>
    <property type="match status" value="1"/>
</dbReference>
<feature type="region of interest" description="G1" evidence="7">
    <location>
        <begin position="15"/>
        <end position="22"/>
    </location>
</feature>
<feature type="binding site" evidence="6">
    <location>
        <begin position="124"/>
        <end position="127"/>
    </location>
    <ligand>
        <name>GTP</name>
        <dbReference type="ChEBI" id="CHEBI:37565"/>
    </ligand>
</feature>
<dbReference type="NCBIfam" id="NF000908">
    <property type="entry name" value="PRK00089.1"/>
    <property type="match status" value="1"/>
</dbReference>
<dbReference type="NCBIfam" id="TIGR00231">
    <property type="entry name" value="small_GTP"/>
    <property type="match status" value="1"/>
</dbReference>
<evidence type="ECO:0000256" key="8">
    <source>
        <dbReference type="RuleBase" id="RU003761"/>
    </source>
</evidence>
<feature type="region of interest" description="G2" evidence="7">
    <location>
        <begin position="41"/>
        <end position="45"/>
    </location>
</feature>
<evidence type="ECO:0000256" key="2">
    <source>
        <dbReference type="ARBA" id="ARBA00020484"/>
    </source>
</evidence>
<dbReference type="EMBL" id="JAEMHK010000006">
    <property type="protein sequence ID" value="MBJ6800352.1"/>
    <property type="molecule type" value="Genomic_DNA"/>
</dbReference>
<dbReference type="InterPro" id="IPR030388">
    <property type="entry name" value="G_ERA_dom"/>
</dbReference>
<dbReference type="Proteomes" id="UP000641025">
    <property type="component" value="Unassembled WGS sequence"/>
</dbReference>
<evidence type="ECO:0000256" key="1">
    <source>
        <dbReference type="ARBA" id="ARBA00007921"/>
    </source>
</evidence>
<dbReference type="PANTHER" id="PTHR42698:SF1">
    <property type="entry name" value="GTPASE ERA, MITOCHONDRIAL"/>
    <property type="match status" value="1"/>
</dbReference>
<dbReference type="CDD" id="cd04163">
    <property type="entry name" value="Era"/>
    <property type="match status" value="1"/>
</dbReference>
<sequence length="298" mass="33152">MSEKIFRSGFVSIVGRPNVGKSTLLNRILGEKLMITSDKPQTTRNRIKGIHNVPDGQIVFLDTPGIHRAKTRLNKFMVEEALSSVQGVDLILFLVDGAFDPEKEAAMIKEVLSGVEAPVILVLNKIDLIAKGDLLGRMAAYGETYPFKEIIPVSAASGDGVEQLVQLVHGLLPEGPCYFPDDILTDVPERFIVAEIIREKIFRLTHDEVPYSVAVVVDSFKERETGVVAIQATINVERDSQKGIVIGRKGEMLKKIGTQARQEIERLLDTKVFLELFVRVSGEWSDNSRMLKEFGYES</sequence>
<reference evidence="11 12" key="1">
    <citation type="submission" date="2020-12" db="EMBL/GenBank/DDBJ databases">
        <title>Geomonas sp. Red259, isolated from paddy soil.</title>
        <authorList>
            <person name="Xu Z."/>
            <person name="Zhang Z."/>
            <person name="Masuda Y."/>
            <person name="Itoh H."/>
            <person name="Senoo K."/>
        </authorList>
    </citation>
    <scope>NUCLEOTIDE SEQUENCE [LARGE SCALE GENOMIC DNA]</scope>
    <source>
        <strain evidence="11 12">Red259</strain>
    </source>
</reference>
<dbReference type="InterPro" id="IPR005225">
    <property type="entry name" value="Small_GTP-bd"/>
</dbReference>
<keyword evidence="6" id="KW-0472">Membrane</keyword>